<feature type="transmembrane region" description="Helical" evidence="1">
    <location>
        <begin position="274"/>
        <end position="292"/>
    </location>
</feature>
<feature type="transmembrane region" description="Helical" evidence="1">
    <location>
        <begin position="360"/>
        <end position="378"/>
    </location>
</feature>
<evidence type="ECO:0008006" key="4">
    <source>
        <dbReference type="Google" id="ProtNLM"/>
    </source>
</evidence>
<dbReference type="OrthoDB" id="626768at2"/>
<evidence type="ECO:0000313" key="2">
    <source>
        <dbReference type="EMBL" id="THU41758.1"/>
    </source>
</evidence>
<organism evidence="2 3">
    <name type="scientific">Niastella caeni</name>
    <dbReference type="NCBI Taxonomy" id="2569763"/>
    <lineage>
        <taxon>Bacteria</taxon>
        <taxon>Pseudomonadati</taxon>
        <taxon>Bacteroidota</taxon>
        <taxon>Chitinophagia</taxon>
        <taxon>Chitinophagales</taxon>
        <taxon>Chitinophagaceae</taxon>
        <taxon>Niastella</taxon>
    </lineage>
</organism>
<accession>A0A4S8I0T4</accession>
<comment type="caution">
    <text evidence="2">The sequence shown here is derived from an EMBL/GenBank/DDBJ whole genome shotgun (WGS) entry which is preliminary data.</text>
</comment>
<evidence type="ECO:0000256" key="1">
    <source>
        <dbReference type="SAM" id="Phobius"/>
    </source>
</evidence>
<feature type="transmembrane region" description="Helical" evidence="1">
    <location>
        <begin position="135"/>
        <end position="153"/>
    </location>
</feature>
<feature type="transmembrane region" description="Helical" evidence="1">
    <location>
        <begin position="206"/>
        <end position="226"/>
    </location>
</feature>
<feature type="transmembrane region" description="Helical" evidence="1">
    <location>
        <begin position="247"/>
        <end position="268"/>
    </location>
</feature>
<feature type="transmembrane region" description="Helical" evidence="1">
    <location>
        <begin position="304"/>
        <end position="323"/>
    </location>
</feature>
<keyword evidence="1" id="KW-0472">Membrane</keyword>
<keyword evidence="1" id="KW-0812">Transmembrane</keyword>
<proteinExistence type="predicted"/>
<gene>
    <name evidence="2" type="ORF">FAM09_06565</name>
</gene>
<dbReference type="EMBL" id="STFF01000001">
    <property type="protein sequence ID" value="THU41758.1"/>
    <property type="molecule type" value="Genomic_DNA"/>
</dbReference>
<keyword evidence="1" id="KW-1133">Transmembrane helix</keyword>
<feature type="transmembrane region" description="Helical" evidence="1">
    <location>
        <begin position="108"/>
        <end position="129"/>
    </location>
</feature>
<sequence length="497" mass="57305">MNNKLLQYGLPVLILLVIFYPLFHANYVYLDDIHQLWYNEKGATYNIWLIHGRFLAGHLMEKAFTSINTIDAVKSYRILSVIGWALAICVYVKVATQWVRYKLMDSRMVLLSAVYIACSLSVAIANGWGGTCFEIFMTFTAGLLGGHLLYTQLKKHNRYRAIPIPMQLLILALGVTALFTYQIGIGLFLIPFFLHFNSRKFEKPDHIIITGVIAMLVITLVYYLLFKLLLNTQGEEEGHRASLNLNILSKISFFFGVPTAQAFSFNFLFNLHSIISQAFYIIAIAVWVVYSFATQRDKPVINKIIYLAGSFALLMLIYLPVMVTIENYSSYRSMLALNLAVFLMFTNMILEWIKNVSRKNYFAVAAMIVFAGVGFYNFRYNFLKPILKEYQAVRAYVEKNYKPGITKVNFLRPPEGLFYKQFHVRYYRDEFGLPSTHKDWVPENLVKQIIYEMTHDKNIARKIEVVQFAEAEPFKQQVALKEANTLSIDVEAIFNSN</sequence>
<feature type="transmembrane region" description="Helical" evidence="1">
    <location>
        <begin position="12"/>
        <end position="30"/>
    </location>
</feature>
<feature type="transmembrane region" description="Helical" evidence="1">
    <location>
        <begin position="168"/>
        <end position="194"/>
    </location>
</feature>
<reference evidence="2 3" key="1">
    <citation type="submission" date="2019-04" db="EMBL/GenBank/DDBJ databases">
        <title>Niastella caeni sp. nov., isolated from activated sludge.</title>
        <authorList>
            <person name="Sheng M."/>
        </authorList>
    </citation>
    <scope>NUCLEOTIDE SEQUENCE [LARGE SCALE GENOMIC DNA]</scope>
    <source>
        <strain evidence="2 3">HX-2-15</strain>
    </source>
</reference>
<name>A0A4S8I0T4_9BACT</name>
<evidence type="ECO:0000313" key="3">
    <source>
        <dbReference type="Proteomes" id="UP000306918"/>
    </source>
</evidence>
<keyword evidence="3" id="KW-1185">Reference proteome</keyword>
<dbReference type="AlphaFoldDB" id="A0A4S8I0T4"/>
<feature type="transmembrane region" description="Helical" evidence="1">
    <location>
        <begin position="76"/>
        <end position="96"/>
    </location>
</feature>
<dbReference type="RefSeq" id="WP_136576246.1">
    <property type="nucleotide sequence ID" value="NZ_STFF01000001.1"/>
</dbReference>
<protein>
    <recommendedName>
        <fullName evidence="4">YfhO family protein</fullName>
    </recommendedName>
</protein>
<feature type="transmembrane region" description="Helical" evidence="1">
    <location>
        <begin position="335"/>
        <end position="353"/>
    </location>
</feature>
<dbReference type="Proteomes" id="UP000306918">
    <property type="component" value="Unassembled WGS sequence"/>
</dbReference>